<evidence type="ECO:0000256" key="6">
    <source>
        <dbReference type="SAM" id="SignalP"/>
    </source>
</evidence>
<evidence type="ECO:0000256" key="4">
    <source>
        <dbReference type="ARBA" id="ARBA00023069"/>
    </source>
</evidence>
<feature type="chain" id="PRO_5020435816" evidence="6">
    <location>
        <begin position="23"/>
        <end position="1608"/>
    </location>
</feature>
<dbReference type="GO" id="GO:0030246">
    <property type="term" value="F:carbohydrate binding"/>
    <property type="evidence" value="ECO:0007669"/>
    <property type="project" value="InterPro"/>
</dbReference>
<dbReference type="Pfam" id="PF18962">
    <property type="entry name" value="Por_Secre_tail"/>
    <property type="match status" value="1"/>
</dbReference>
<evidence type="ECO:0000256" key="3">
    <source>
        <dbReference type="ARBA" id="ARBA00022490"/>
    </source>
</evidence>
<keyword evidence="3" id="KW-0963">Cytoplasm</keyword>
<keyword evidence="5" id="KW-0966">Cell projection</keyword>
<dbReference type="PANTHER" id="PTHR22050">
    <property type="entry name" value="RW1 PROTEIN HOMOLOG"/>
    <property type="match status" value="1"/>
</dbReference>
<dbReference type="GO" id="GO:0005737">
    <property type="term" value="C:cytoplasm"/>
    <property type="evidence" value="ECO:0007669"/>
    <property type="project" value="UniProtKB-SubCell"/>
</dbReference>
<dbReference type="CDD" id="cd08547">
    <property type="entry name" value="Type_II_cohesin"/>
    <property type="match status" value="2"/>
</dbReference>
<evidence type="ECO:0000259" key="7">
    <source>
        <dbReference type="Pfam" id="PF00963"/>
    </source>
</evidence>
<organism evidence="10 11">
    <name type="scientific">Ancylomarina salipaludis</name>
    <dbReference type="NCBI Taxonomy" id="2501299"/>
    <lineage>
        <taxon>Bacteria</taxon>
        <taxon>Pseudomonadati</taxon>
        <taxon>Bacteroidota</taxon>
        <taxon>Bacteroidia</taxon>
        <taxon>Marinilabiliales</taxon>
        <taxon>Marinifilaceae</taxon>
        <taxon>Ancylomarina</taxon>
    </lineage>
</organism>
<feature type="domain" description="Cohesin" evidence="7">
    <location>
        <begin position="264"/>
        <end position="383"/>
    </location>
</feature>
<gene>
    <name evidence="10" type="ORF">EO244_11670</name>
</gene>
<evidence type="ECO:0000256" key="1">
    <source>
        <dbReference type="ARBA" id="ARBA00004138"/>
    </source>
</evidence>
<evidence type="ECO:0000313" key="10">
    <source>
        <dbReference type="EMBL" id="RXQ92201.1"/>
    </source>
</evidence>
<dbReference type="NCBIfam" id="NF012200">
    <property type="entry name" value="choice_anch_D"/>
    <property type="match status" value="1"/>
</dbReference>
<keyword evidence="6" id="KW-0732">Signal</keyword>
<comment type="caution">
    <text evidence="10">The sequence shown here is derived from an EMBL/GenBank/DDBJ whole genome shotgun (WGS) entry which is preliminary data.</text>
</comment>
<dbReference type="NCBIfam" id="TIGR04183">
    <property type="entry name" value="Por_Secre_tail"/>
    <property type="match status" value="1"/>
</dbReference>
<dbReference type="Pfam" id="PF00963">
    <property type="entry name" value="Cohesin"/>
    <property type="match status" value="1"/>
</dbReference>
<dbReference type="SUPFAM" id="SSF49384">
    <property type="entry name" value="Carbohydrate-binding domain"/>
    <property type="match status" value="2"/>
</dbReference>
<dbReference type="Gene3D" id="2.60.40.10">
    <property type="entry name" value="Immunoglobulins"/>
    <property type="match status" value="2"/>
</dbReference>
<dbReference type="InterPro" id="IPR039877">
    <property type="entry name" value="TMEM131-like"/>
</dbReference>
<name>A0A4Q1JL54_9BACT</name>
<sequence>MIKPLLSFFCLFLFFWGQNTSAQTILSVSSIEASPGDEIVISVSIENDEVFNAFQFDLCFPDQLSWKQGSGALSSRADGHTLSVDLVEPGRLRIISYSMTLAEFSGSTGEVFQTRFVVGNNPGTWSLTPENVTVGGSSGDILDQVNVGAFTLRAPNLVISSDVLDFGEVPLGENKTENLLLQNTGNQNLNVTGFTFGDSRFSSSEVQSFIIPPGQTHSLSIKFNSETKGLIESSFTIQSDQSKGDVATRLQALAFAVNEIHLLAATGHSGQEVEVPISLNNMEAFSGFQFSIPLPDVATFVKGSAKLNSERITDHVLTADTTNHKLTIIAYSPSNAAFIGTDGSIMTIQLNLQGQGGYYSINLQDAIIASAEGENIISAVYGASLRVKAPQISVEASLIDFAQVSSLETQSRDLVIHNYGDTELRIDELVFGDNHFSTSSIAPILIPSYGSETLSIQFSADDGLLHDSFLRIRSNDVERDPMNIQLLAQSYLPNELQIVDVWSQASSRDTLYVNLFNQEGVSGFQFDIEFPSGLNPASSESFLTNRKSDHALVASDLSSGKIRVLCWSASLSVFSGTDGLIVGIPVDIAADVTGSQNIQLTSVVISNEKGKSIESGFSNGTLTIGMDLSQVDYHIAEGKLLNTTAAMEYAMGDDNWKTCTEVETLNVLFTEGDLKLREISIPSNTRLIASLSRPKGPGFQIDFMNESTLEAIPENVCYSVNADLTENLYWGSNQIVALSPGQDLYFRIKATAHELASHIEKLNVPARPVSPVHTIDYENEQTSEVVATNEAYSTDGFVNVSKEGTGNHLDLSPGNNIWFVYPATESSFRSDIVKLEVKARPTKPVFTVDYAQMKTSEIVSETIEYANDAAYTQNYGVGTGQVFSLAPGFSYWFRVMASNTSEQFRSESSQLQVATVPTAPNYTIDYLNEQTTEGIPENVEYAEDDQFTQNVRRGTGLMITVVPGINLWFRVAQTGNSPSGEISHLAVPQRPTVPVHTIDYEREQTFEIITSNEAYSSDGFVNDSQEGRGACLDLIPGNNIWFVYPATESSFRSDKVKLEVKARPTIPIFTVDYAQMKTYEIVSEMVEYANDIAYSQNYGVGVGEAISLIIDKTYWFRSSASNADEQFRSESYQLDVTSIPAAPQYTIDYLNEQTAQEISESVEYAEDADFTQNIKRGTGVKITLEPGKDLWFRIASTDNNPVGTIYHLIVPIRPDSPNHTIDYENEQTFEIVTSNEAYSSDAFVNDNQDGRGDCLDLIPGNNIWFVYSATESSFRSEKVKLEVKARPAKPVFTVDYTQMKTTEIVPETVEYAYDAVYTQNYGVGTGQVISLASGLSYWFRVMASNANEQFRSKSYQLDVSTIPAAPQYTIDYLNEQTAQEIPESVEYAEDLDFTQNIQKGTGAKIAVLPGTDLWFRLSQSDNHDAGEKFHLMVPDRPLAPIVVEENNETKVFDWNWVDTFDQAEDYDFSMDGGESWKPVSEKPLRIGDISLPAGMLQVRLASHIDGDVLCFSGMELVSTIDFSVVTGIEDFEAHISVYPNPVHNYVRIQLPAYQDARLVLTNQQGQVVLIRKLKEESFSLNLSHLSSGIYFLVLEIDGSRTTKKIIKL</sequence>
<evidence type="ECO:0000313" key="11">
    <source>
        <dbReference type="Proteomes" id="UP000289703"/>
    </source>
</evidence>
<evidence type="ECO:0000259" key="8">
    <source>
        <dbReference type="Pfam" id="PF18962"/>
    </source>
</evidence>
<keyword evidence="11" id="KW-1185">Reference proteome</keyword>
<dbReference type="GO" id="GO:0000272">
    <property type="term" value="P:polysaccharide catabolic process"/>
    <property type="evidence" value="ECO:0007669"/>
    <property type="project" value="InterPro"/>
</dbReference>
<feature type="domain" description="Secretion system C-terminal sorting" evidence="8">
    <location>
        <begin position="1537"/>
        <end position="1606"/>
    </location>
</feature>
<dbReference type="OrthoDB" id="9800955at2"/>
<dbReference type="InterPro" id="IPR013783">
    <property type="entry name" value="Ig-like_fold"/>
</dbReference>
<proteinExistence type="predicted"/>
<dbReference type="PANTHER" id="PTHR22050:SF0">
    <property type="entry name" value="TRANSMEMBRANE PROTEIN 131 HOMOLOG"/>
    <property type="match status" value="1"/>
</dbReference>
<dbReference type="InterPro" id="IPR002102">
    <property type="entry name" value="Cohesin_dom"/>
</dbReference>
<evidence type="ECO:0000256" key="5">
    <source>
        <dbReference type="ARBA" id="ARBA00023273"/>
    </source>
</evidence>
<dbReference type="Gene3D" id="2.60.40.680">
    <property type="match status" value="3"/>
</dbReference>
<evidence type="ECO:0000259" key="9">
    <source>
        <dbReference type="Pfam" id="PF22544"/>
    </source>
</evidence>
<dbReference type="RefSeq" id="WP_129254857.1">
    <property type="nucleotide sequence ID" value="NZ_SAXA01000010.1"/>
</dbReference>
<dbReference type="GO" id="GO:0016020">
    <property type="term" value="C:membrane"/>
    <property type="evidence" value="ECO:0007669"/>
    <property type="project" value="TreeGrafter"/>
</dbReference>
<dbReference type="Proteomes" id="UP000289703">
    <property type="component" value="Unassembled WGS sequence"/>
</dbReference>
<feature type="domain" description="HYDIN/VesB/CFA65-like Ig-like" evidence="9">
    <location>
        <begin position="155"/>
        <end position="252"/>
    </location>
</feature>
<accession>A0A4Q1JL54</accession>
<protein>
    <submittedName>
        <fullName evidence="10">Choice-of-anchor D domain-containing protein</fullName>
    </submittedName>
</protein>
<dbReference type="EMBL" id="SAXA01000010">
    <property type="protein sequence ID" value="RXQ92201.1"/>
    <property type="molecule type" value="Genomic_DNA"/>
</dbReference>
<evidence type="ECO:0000256" key="2">
    <source>
        <dbReference type="ARBA" id="ARBA00004496"/>
    </source>
</evidence>
<dbReference type="Pfam" id="PF22544">
    <property type="entry name" value="HYDIN_VesB_CFA65-like_Ig"/>
    <property type="match status" value="1"/>
</dbReference>
<dbReference type="InterPro" id="IPR008965">
    <property type="entry name" value="CBM2/CBM3_carb-bd_dom_sf"/>
</dbReference>
<comment type="subcellular location">
    <subcellularLocation>
        <location evidence="1">Cell projection</location>
        <location evidence="1">Cilium</location>
    </subcellularLocation>
    <subcellularLocation>
        <location evidence="2">Cytoplasm</location>
    </subcellularLocation>
</comment>
<dbReference type="InterPro" id="IPR053879">
    <property type="entry name" value="HYDIN_VesB_CFA65-like_Ig"/>
</dbReference>
<keyword evidence="4" id="KW-0969">Cilium</keyword>
<dbReference type="InterPro" id="IPR026444">
    <property type="entry name" value="Secre_tail"/>
</dbReference>
<reference evidence="10 11" key="1">
    <citation type="submission" date="2019-01" db="EMBL/GenBank/DDBJ databases">
        <title>Ancylomarina salipaludis sp. nov., isolated from a salt marsh.</title>
        <authorList>
            <person name="Yoon J.-H."/>
        </authorList>
    </citation>
    <scope>NUCLEOTIDE SEQUENCE [LARGE SCALE GENOMIC DNA]</scope>
    <source>
        <strain evidence="10 11">SHSM-M15</strain>
    </source>
</reference>
<feature type="signal peptide" evidence="6">
    <location>
        <begin position="1"/>
        <end position="22"/>
    </location>
</feature>